<accession>A0A9E7KVI5</accession>
<comment type="similarity">
    <text evidence="1">Belongs to the ARG7 family.</text>
</comment>
<dbReference type="GO" id="GO:0009733">
    <property type="term" value="P:response to auxin"/>
    <property type="evidence" value="ECO:0007669"/>
    <property type="project" value="InterPro"/>
</dbReference>
<proteinExistence type="inferred from homology"/>
<dbReference type="AlphaFoldDB" id="A0A9E7KVI5"/>
<sequence>MASQEFGYKQKGVLRIPCDAQQFRRVLEVIAEIRMQ</sequence>
<evidence type="ECO:0000256" key="1">
    <source>
        <dbReference type="ARBA" id="ARBA00006974"/>
    </source>
</evidence>
<gene>
    <name evidence="2" type="ORF">MUK42_06512</name>
</gene>
<evidence type="ECO:0000313" key="2">
    <source>
        <dbReference type="EMBL" id="URE30996.1"/>
    </source>
</evidence>
<keyword evidence="3" id="KW-1185">Reference proteome</keyword>
<name>A0A9E7KVI5_9LILI</name>
<organism evidence="2 3">
    <name type="scientific">Musa troglodytarum</name>
    <name type="common">fe'i banana</name>
    <dbReference type="NCBI Taxonomy" id="320322"/>
    <lineage>
        <taxon>Eukaryota</taxon>
        <taxon>Viridiplantae</taxon>
        <taxon>Streptophyta</taxon>
        <taxon>Embryophyta</taxon>
        <taxon>Tracheophyta</taxon>
        <taxon>Spermatophyta</taxon>
        <taxon>Magnoliopsida</taxon>
        <taxon>Liliopsida</taxon>
        <taxon>Zingiberales</taxon>
        <taxon>Musaceae</taxon>
        <taxon>Musa</taxon>
    </lineage>
</organism>
<dbReference type="Proteomes" id="UP001055439">
    <property type="component" value="Chromosome 8"/>
</dbReference>
<dbReference type="Pfam" id="PF02519">
    <property type="entry name" value="Auxin_inducible"/>
    <property type="match status" value="1"/>
</dbReference>
<reference evidence="2" key="1">
    <citation type="submission" date="2022-05" db="EMBL/GenBank/DDBJ databases">
        <title>The Musa troglodytarum L. genome provides insights into the mechanism of non-climacteric behaviour and enrichment of carotenoids.</title>
        <authorList>
            <person name="Wang J."/>
        </authorList>
    </citation>
    <scope>NUCLEOTIDE SEQUENCE</scope>
    <source>
        <tissue evidence="2">Leaf</tissue>
    </source>
</reference>
<protein>
    <submittedName>
        <fullName evidence="2">Uncharacterized protein</fullName>
    </submittedName>
</protein>
<evidence type="ECO:0000313" key="3">
    <source>
        <dbReference type="Proteomes" id="UP001055439"/>
    </source>
</evidence>
<dbReference type="InterPro" id="IPR003676">
    <property type="entry name" value="SAUR_fam"/>
</dbReference>
<dbReference type="OrthoDB" id="838391at2759"/>
<dbReference type="EMBL" id="CP097510">
    <property type="protein sequence ID" value="URE30996.1"/>
    <property type="molecule type" value="Genomic_DNA"/>
</dbReference>